<organism evidence="2 3">
    <name type="scientific">Paenochrobactrum gallinarii</name>
    <dbReference type="NCBI Taxonomy" id="643673"/>
    <lineage>
        <taxon>Bacteria</taxon>
        <taxon>Pseudomonadati</taxon>
        <taxon>Pseudomonadota</taxon>
        <taxon>Alphaproteobacteria</taxon>
        <taxon>Hyphomicrobiales</taxon>
        <taxon>Brucellaceae</taxon>
        <taxon>Paenochrobactrum</taxon>
    </lineage>
</organism>
<gene>
    <name evidence="2" type="ORF">FHS77_000170</name>
</gene>
<sequence>MSLSAYADEIDAPTAQQPLPPLAQSKLPVPVAVQPNLLQSLSTNAIDPIITGPVPVKK</sequence>
<dbReference type="RefSeq" id="WP_184218613.1">
    <property type="nucleotide sequence ID" value="NZ_JACIIU010000001.1"/>
</dbReference>
<feature type="region of interest" description="Disordered" evidence="1">
    <location>
        <begin position="1"/>
        <end position="21"/>
    </location>
</feature>
<dbReference type="EMBL" id="JACIIU010000001">
    <property type="protein sequence ID" value="MBB6259662.1"/>
    <property type="molecule type" value="Genomic_DNA"/>
</dbReference>
<keyword evidence="3" id="KW-1185">Reference proteome</keyword>
<name>A0A841LSZ8_9HYPH</name>
<dbReference type="AlphaFoldDB" id="A0A841LSZ8"/>
<evidence type="ECO:0000313" key="3">
    <source>
        <dbReference type="Proteomes" id="UP000555393"/>
    </source>
</evidence>
<proteinExistence type="predicted"/>
<evidence type="ECO:0000313" key="2">
    <source>
        <dbReference type="EMBL" id="MBB6259662.1"/>
    </source>
</evidence>
<protein>
    <submittedName>
        <fullName evidence="2">Uncharacterized protein</fullName>
    </submittedName>
</protein>
<evidence type="ECO:0000256" key="1">
    <source>
        <dbReference type="SAM" id="MobiDB-lite"/>
    </source>
</evidence>
<accession>A0A841LSZ8</accession>
<feature type="compositionally biased region" description="Low complexity" evidence="1">
    <location>
        <begin position="12"/>
        <end position="21"/>
    </location>
</feature>
<dbReference type="Proteomes" id="UP000555393">
    <property type="component" value="Unassembled WGS sequence"/>
</dbReference>
<reference evidence="2 3" key="1">
    <citation type="submission" date="2020-08" db="EMBL/GenBank/DDBJ databases">
        <title>Genomic Encyclopedia of Type Strains, Phase IV (KMG-IV): sequencing the most valuable type-strain genomes for metagenomic binning, comparative biology and taxonomic classification.</title>
        <authorList>
            <person name="Goeker M."/>
        </authorList>
    </citation>
    <scope>NUCLEOTIDE SEQUENCE [LARGE SCALE GENOMIC DNA]</scope>
    <source>
        <strain evidence="2 3">DSM 22336</strain>
    </source>
</reference>
<comment type="caution">
    <text evidence="2">The sequence shown here is derived from an EMBL/GenBank/DDBJ whole genome shotgun (WGS) entry which is preliminary data.</text>
</comment>